<evidence type="ECO:0000256" key="3">
    <source>
        <dbReference type="ARBA" id="ARBA00022679"/>
    </source>
</evidence>
<keyword evidence="9" id="KW-0472">Membrane</keyword>
<dbReference type="EMBL" id="JBJUIK010000003">
    <property type="protein sequence ID" value="KAL3531581.1"/>
    <property type="molecule type" value="Genomic_DNA"/>
</dbReference>
<evidence type="ECO:0000313" key="12">
    <source>
        <dbReference type="Proteomes" id="UP001630127"/>
    </source>
</evidence>
<dbReference type="GO" id="GO:0061630">
    <property type="term" value="F:ubiquitin protein ligase activity"/>
    <property type="evidence" value="ECO:0007669"/>
    <property type="project" value="UniProtKB-EC"/>
</dbReference>
<dbReference type="FunFam" id="3.30.40.10:FF:000127">
    <property type="entry name" value="E3 ubiquitin-protein ligase RNF181"/>
    <property type="match status" value="1"/>
</dbReference>
<evidence type="ECO:0000256" key="5">
    <source>
        <dbReference type="ARBA" id="ARBA00022771"/>
    </source>
</evidence>
<accession>A0ABD3AKA5</accession>
<dbReference type="InterPro" id="IPR013083">
    <property type="entry name" value="Znf_RING/FYVE/PHD"/>
</dbReference>
<dbReference type="PANTHER" id="PTHR15710">
    <property type="entry name" value="E3 UBIQUITIN-PROTEIN LIGASE PRAJA"/>
    <property type="match status" value="1"/>
</dbReference>
<feature type="transmembrane region" description="Helical" evidence="9">
    <location>
        <begin position="481"/>
        <end position="503"/>
    </location>
</feature>
<dbReference type="SUPFAM" id="SSF57850">
    <property type="entry name" value="RING/U-box"/>
    <property type="match status" value="1"/>
</dbReference>
<evidence type="ECO:0000256" key="7">
    <source>
        <dbReference type="ARBA" id="ARBA00022833"/>
    </source>
</evidence>
<dbReference type="SMART" id="SM00184">
    <property type="entry name" value="RING"/>
    <property type="match status" value="1"/>
</dbReference>
<dbReference type="Pfam" id="PF13639">
    <property type="entry name" value="zf-RING_2"/>
    <property type="match status" value="1"/>
</dbReference>
<keyword evidence="9" id="KW-0812">Transmembrane</keyword>
<keyword evidence="12" id="KW-1185">Reference proteome</keyword>
<keyword evidence="9" id="KW-1133">Transmembrane helix</keyword>
<dbReference type="Proteomes" id="UP001630127">
    <property type="component" value="Unassembled WGS sequence"/>
</dbReference>
<name>A0ABD3AKA5_9GENT</name>
<keyword evidence="4" id="KW-0479">Metal-binding</keyword>
<dbReference type="InterPro" id="IPR001841">
    <property type="entry name" value="Znf_RING"/>
</dbReference>
<evidence type="ECO:0000256" key="1">
    <source>
        <dbReference type="ARBA" id="ARBA00000900"/>
    </source>
</evidence>
<dbReference type="EC" id="2.3.2.27" evidence="2"/>
<reference evidence="11 12" key="1">
    <citation type="submission" date="2024-11" db="EMBL/GenBank/DDBJ databases">
        <title>A near-complete genome assembly of Cinchona calisaya.</title>
        <authorList>
            <person name="Lian D.C."/>
            <person name="Zhao X.W."/>
            <person name="Wei L."/>
        </authorList>
    </citation>
    <scope>NUCLEOTIDE SEQUENCE [LARGE SCALE GENOMIC DNA]</scope>
    <source>
        <tissue evidence="11">Nenye</tissue>
    </source>
</reference>
<evidence type="ECO:0000256" key="9">
    <source>
        <dbReference type="SAM" id="Phobius"/>
    </source>
</evidence>
<dbReference type="PROSITE" id="PS50089">
    <property type="entry name" value="ZF_RING_2"/>
    <property type="match status" value="1"/>
</dbReference>
<feature type="domain" description="RING-type" evidence="10">
    <location>
        <begin position="364"/>
        <end position="405"/>
    </location>
</feature>
<dbReference type="GO" id="GO:0008270">
    <property type="term" value="F:zinc ion binding"/>
    <property type="evidence" value="ECO:0007669"/>
    <property type="project" value="UniProtKB-KW"/>
</dbReference>
<dbReference type="AlphaFoldDB" id="A0ABD3AKA5"/>
<keyword evidence="5 8" id="KW-0863">Zinc-finger</keyword>
<dbReference type="GO" id="GO:0016567">
    <property type="term" value="P:protein ubiquitination"/>
    <property type="evidence" value="ECO:0007669"/>
    <property type="project" value="UniProtKB-ARBA"/>
</dbReference>
<evidence type="ECO:0000259" key="10">
    <source>
        <dbReference type="PROSITE" id="PS50089"/>
    </source>
</evidence>
<evidence type="ECO:0000256" key="6">
    <source>
        <dbReference type="ARBA" id="ARBA00022786"/>
    </source>
</evidence>
<evidence type="ECO:0000256" key="8">
    <source>
        <dbReference type="PROSITE-ProRule" id="PRU00175"/>
    </source>
</evidence>
<comment type="catalytic activity">
    <reaction evidence="1">
        <text>S-ubiquitinyl-[E2 ubiquitin-conjugating enzyme]-L-cysteine + [acceptor protein]-L-lysine = [E2 ubiquitin-conjugating enzyme]-L-cysteine + N(6)-ubiquitinyl-[acceptor protein]-L-lysine.</text>
        <dbReference type="EC" id="2.3.2.27"/>
    </reaction>
</comment>
<evidence type="ECO:0000313" key="11">
    <source>
        <dbReference type="EMBL" id="KAL3531581.1"/>
    </source>
</evidence>
<protein>
    <recommendedName>
        <fullName evidence="2">RING-type E3 ubiquitin transferase</fullName>
        <ecNumber evidence="2">2.3.2.27</ecNumber>
    </recommendedName>
</protein>
<keyword evidence="3" id="KW-0808">Transferase</keyword>
<evidence type="ECO:0000256" key="4">
    <source>
        <dbReference type="ARBA" id="ARBA00022723"/>
    </source>
</evidence>
<gene>
    <name evidence="11" type="ORF">ACH5RR_005102</name>
</gene>
<evidence type="ECO:0000256" key="2">
    <source>
        <dbReference type="ARBA" id="ARBA00012483"/>
    </source>
</evidence>
<dbReference type="Gene3D" id="3.30.40.10">
    <property type="entry name" value="Zinc/RING finger domain, C3HC4 (zinc finger)"/>
    <property type="match status" value="1"/>
</dbReference>
<proteinExistence type="predicted"/>
<keyword evidence="7" id="KW-0862">Zinc</keyword>
<sequence>MNDSNVAAGQSDHPAPCALCHQLLPSSDEHGDFEAISICGDCKFLFLEDHGTPMQDNYRTRVRGLRRRRYRSSEPIESLFSQQFSHIINQARQNQAPFVEHDNRSIDGDAATMLVQLTSSRTTPSGSRRWRRVLSDTESDGFDSLFGEGESNVSLSGSRYFYGESDSISFSAYGGESDISMDDHSFLENENYGHTDLVSDHDTDTDIDPMHAGLYHWNSDDLEEEDEDQYVNWEETDAEENMVATVGTGSQPGISFNPLESNDAGDGQQAFSPQFEGTNHLRIQERRRGRLTNLFANLEEPAGPSYVGNYVDYVRGRGFEELLEHLAESESSRRGAPPAAVSVVSNLPNLVIGEGLEKLDDLACAICKDSLHIGTVVNQLPCFHLYHPSCILPWLSSRNSCPLCRYELPTDDKDYENRKQRSSTVLDFQEYQQQDMNGDSSSDETDGAEAEFDHNRMEVGGQGNVNLVAENSRSENARRGWVFLAAAAPIVGIILVFCLGNCITERRWPSSRPNFSGLGRHPSHCLLTRNPIPGDSGRNRRWWCPF</sequence>
<comment type="caution">
    <text evidence="11">The sequence shown here is derived from an EMBL/GenBank/DDBJ whole genome shotgun (WGS) entry which is preliminary data.</text>
</comment>
<dbReference type="PANTHER" id="PTHR15710:SF242">
    <property type="entry name" value="OS06G0633500 PROTEIN"/>
    <property type="match status" value="1"/>
</dbReference>
<organism evidence="11 12">
    <name type="scientific">Cinchona calisaya</name>
    <dbReference type="NCBI Taxonomy" id="153742"/>
    <lineage>
        <taxon>Eukaryota</taxon>
        <taxon>Viridiplantae</taxon>
        <taxon>Streptophyta</taxon>
        <taxon>Embryophyta</taxon>
        <taxon>Tracheophyta</taxon>
        <taxon>Spermatophyta</taxon>
        <taxon>Magnoliopsida</taxon>
        <taxon>eudicotyledons</taxon>
        <taxon>Gunneridae</taxon>
        <taxon>Pentapetalae</taxon>
        <taxon>asterids</taxon>
        <taxon>lamiids</taxon>
        <taxon>Gentianales</taxon>
        <taxon>Rubiaceae</taxon>
        <taxon>Cinchonoideae</taxon>
        <taxon>Cinchoneae</taxon>
        <taxon>Cinchona</taxon>
    </lineage>
</organism>
<keyword evidence="6" id="KW-0833">Ubl conjugation pathway</keyword>